<proteinExistence type="predicted"/>
<evidence type="ECO:0000313" key="3">
    <source>
        <dbReference type="Proteomes" id="UP000013996"/>
    </source>
</evidence>
<evidence type="ECO:0000313" key="2">
    <source>
        <dbReference type="EMBL" id="EOQ87225.1"/>
    </source>
</evidence>
<sequence length="61" mass="7193">MTDYDGIFRAKLPFGKYKLDIFYLNLLLKTDYIIIDSESHTKLYSFQDLPNQSTIEIKNSL</sequence>
<reference evidence="2 3" key="1">
    <citation type="submission" date="2013-04" db="EMBL/GenBank/DDBJ databases">
        <authorList>
            <person name="Harkins D.M."/>
            <person name="Durkin A.S."/>
            <person name="Brinkac L.M."/>
            <person name="Haft D.H."/>
            <person name="Selengut J.D."/>
            <person name="Sanka R."/>
            <person name="DePew J."/>
            <person name="Purushe J."/>
            <person name="Hartskeerl R.A."/>
            <person name="Ahmed A."/>
            <person name="van der Linden H."/>
            <person name="Goris M.G.A."/>
            <person name="Vinetz J.M."/>
            <person name="Sutton G.G."/>
            <person name="Nierman W.C."/>
            <person name="Fouts D.E."/>
        </authorList>
    </citation>
    <scope>NUCLEOTIDE SEQUENCE [LARGE SCALE GENOMIC DNA]</scope>
    <source>
        <strain evidence="2 3">Sao Paulo</strain>
    </source>
</reference>
<dbReference type="AlphaFoldDB" id="A0A5E8H7F6"/>
<evidence type="ECO:0000313" key="1">
    <source>
        <dbReference type="EMBL" id="EOQ87111.1"/>
    </source>
</evidence>
<organism evidence="2 3">
    <name type="scientific">Leptospira yanagawae serovar Saopaulo str. Sao Paulo = ATCC 700523</name>
    <dbReference type="NCBI Taxonomy" id="1249483"/>
    <lineage>
        <taxon>Bacteria</taxon>
        <taxon>Pseudomonadati</taxon>
        <taxon>Spirochaetota</taxon>
        <taxon>Spirochaetia</taxon>
        <taxon>Leptospirales</taxon>
        <taxon>Leptospiraceae</taxon>
        <taxon>Leptospira</taxon>
    </lineage>
</organism>
<dbReference type="Proteomes" id="UP000013996">
    <property type="component" value="Unassembled WGS sequence"/>
</dbReference>
<protein>
    <submittedName>
        <fullName evidence="2">Uncharacterized protein</fullName>
    </submittedName>
</protein>
<comment type="caution">
    <text evidence="2">The sequence shown here is derived from an EMBL/GenBank/DDBJ whole genome shotgun (WGS) entry which is preliminary data.</text>
</comment>
<name>A0A5E8H7F6_9LEPT</name>
<dbReference type="EMBL" id="AOGX02000043">
    <property type="protein sequence ID" value="EOQ87225.1"/>
    <property type="molecule type" value="Genomic_DNA"/>
</dbReference>
<dbReference type="EMBL" id="AOGX02000045">
    <property type="protein sequence ID" value="EOQ87111.1"/>
    <property type="molecule type" value="Genomic_DNA"/>
</dbReference>
<gene>
    <name evidence="1" type="ORF">LEP1GSC202_3506</name>
    <name evidence="2" type="ORF">LEP1GSC202_3657</name>
</gene>
<dbReference type="RefSeq" id="WP_015679087.1">
    <property type="nucleotide sequence ID" value="NZ_AOGX02000043.1"/>
</dbReference>
<accession>A0A5E8H7F6</accession>